<dbReference type="InterPro" id="IPR050087">
    <property type="entry name" value="AON_synthase_class-II"/>
</dbReference>
<keyword evidence="6" id="KW-1185">Reference proteome</keyword>
<dbReference type="InterPro" id="IPR015424">
    <property type="entry name" value="PyrdxlP-dep_Trfase"/>
</dbReference>
<dbReference type="AlphaFoldDB" id="A0AAN5AQ92"/>
<dbReference type="SUPFAM" id="SSF53383">
    <property type="entry name" value="PLP-dependent transferases"/>
    <property type="match status" value="1"/>
</dbReference>
<dbReference type="PANTHER" id="PTHR13693">
    <property type="entry name" value="CLASS II AMINOTRANSFERASE/8-AMINO-7-OXONONANOATE SYNTHASE"/>
    <property type="match status" value="1"/>
</dbReference>
<dbReference type="GO" id="GO:0030170">
    <property type="term" value="F:pyridoxal phosphate binding"/>
    <property type="evidence" value="ECO:0007669"/>
    <property type="project" value="InterPro"/>
</dbReference>
<dbReference type="EMBL" id="BQKE01000012">
    <property type="protein sequence ID" value="GJM65066.1"/>
    <property type="molecule type" value="Genomic_DNA"/>
</dbReference>
<feature type="domain" description="Aminotransferase class I/classII large" evidence="4">
    <location>
        <begin position="40"/>
        <end position="384"/>
    </location>
</feature>
<dbReference type="InterPro" id="IPR015422">
    <property type="entry name" value="PyrdxlP-dep_Trfase_small"/>
</dbReference>
<dbReference type="RefSeq" id="WP_338240129.1">
    <property type="nucleotide sequence ID" value="NZ_BQKE01000012.1"/>
</dbReference>
<dbReference type="PANTHER" id="PTHR13693:SF100">
    <property type="entry name" value="8-AMINO-7-OXONONANOATE SYNTHASE"/>
    <property type="match status" value="1"/>
</dbReference>
<dbReference type="GO" id="GO:0008710">
    <property type="term" value="F:8-amino-7-oxononanoate synthase activity"/>
    <property type="evidence" value="ECO:0007669"/>
    <property type="project" value="TreeGrafter"/>
</dbReference>
<dbReference type="GO" id="GO:0009102">
    <property type="term" value="P:biotin biosynthetic process"/>
    <property type="evidence" value="ECO:0007669"/>
    <property type="project" value="TreeGrafter"/>
</dbReference>
<keyword evidence="2" id="KW-0808">Transferase</keyword>
<proteinExistence type="predicted"/>
<evidence type="ECO:0000256" key="2">
    <source>
        <dbReference type="ARBA" id="ARBA00022679"/>
    </source>
</evidence>
<comment type="cofactor">
    <cofactor evidence="1">
        <name>pyridoxal 5'-phosphate</name>
        <dbReference type="ChEBI" id="CHEBI:597326"/>
    </cofactor>
</comment>
<evidence type="ECO:0000256" key="1">
    <source>
        <dbReference type="ARBA" id="ARBA00001933"/>
    </source>
</evidence>
<gene>
    <name evidence="5" type="primary">bioF-2</name>
    <name evidence="5" type="ORF">PEDI_56180</name>
</gene>
<evidence type="ECO:0000313" key="5">
    <source>
        <dbReference type="EMBL" id="GJM65066.1"/>
    </source>
</evidence>
<dbReference type="InterPro" id="IPR004839">
    <property type="entry name" value="Aminotransferase_I/II_large"/>
</dbReference>
<evidence type="ECO:0000259" key="4">
    <source>
        <dbReference type="Pfam" id="PF00155"/>
    </source>
</evidence>
<dbReference type="InterPro" id="IPR015421">
    <property type="entry name" value="PyrdxlP-dep_Trfase_major"/>
</dbReference>
<keyword evidence="3" id="KW-0663">Pyridoxal phosphate</keyword>
<dbReference type="Pfam" id="PF00155">
    <property type="entry name" value="Aminotran_1_2"/>
    <property type="match status" value="1"/>
</dbReference>
<name>A0AAN5AQ92_9BACT</name>
<comment type="caution">
    <text evidence="5">The sequence shown here is derived from an EMBL/GenBank/DDBJ whole genome shotgun (WGS) entry which is preliminary data.</text>
</comment>
<dbReference type="Gene3D" id="3.90.1150.10">
    <property type="entry name" value="Aspartate Aminotransferase, domain 1"/>
    <property type="match status" value="1"/>
</dbReference>
<evidence type="ECO:0000313" key="6">
    <source>
        <dbReference type="Proteomes" id="UP001310022"/>
    </source>
</evidence>
<protein>
    <submittedName>
        <fullName evidence="5">8-amino-7-oxononanoate synthase</fullName>
    </submittedName>
</protein>
<dbReference type="Gene3D" id="3.40.640.10">
    <property type="entry name" value="Type I PLP-dependent aspartate aminotransferase-like (Major domain)"/>
    <property type="match status" value="1"/>
</dbReference>
<dbReference type="CDD" id="cd06454">
    <property type="entry name" value="KBL_like"/>
    <property type="match status" value="1"/>
</dbReference>
<accession>A0AAN5AQ92</accession>
<reference evidence="5 6" key="1">
    <citation type="submission" date="2021-12" db="EMBL/GenBank/DDBJ databases">
        <title>Genome sequencing of bacteria with rrn-lacking chromosome and rrn-plasmid.</title>
        <authorList>
            <person name="Anda M."/>
            <person name="Iwasaki W."/>
        </authorList>
    </citation>
    <scope>NUCLEOTIDE SEQUENCE [LARGE SCALE GENOMIC DNA]</scope>
    <source>
        <strain evidence="5 6">NBRC 15940</strain>
    </source>
</reference>
<dbReference type="Proteomes" id="UP001310022">
    <property type="component" value="Unassembled WGS sequence"/>
</dbReference>
<sequence length="389" mass="43983">MMYKHWQAQLNLLQEQDSYRSLKNVEPLGGPWVNFEGQRMLNLSSNDYLGIAHDPQHLRNFYTQITEDSLFDQFGLSATSSRLLTGNHPAYQELERTLCYHYQKSGALMFNSGYHANLGILPALIGKGDLILSDKLNHASIIDGARLCDADLLRYKHLNYEHLRSFLEKNRSKYRQVIIITETIFSMDGDVADLQQLCALKEEFDCLLYIDEAHAIGTRGEHGLGICEEQNVIDSVDIISCPLGKGMASIGCFTMMDEVLQEYLINKMRPLIFTTALPPINIAWTQYVFGEILRSKTKRDHLKDLSVHSQKLLSDSGFKVESESNILPLILGENELTVRTAKALQDGGFLVFPIRPPSVPKGSSRLRISLTADIRKEDLTSFIDILQKS</sequence>
<evidence type="ECO:0000256" key="3">
    <source>
        <dbReference type="ARBA" id="ARBA00022898"/>
    </source>
</evidence>
<organism evidence="5 6">
    <name type="scientific">Persicobacter diffluens</name>
    <dbReference type="NCBI Taxonomy" id="981"/>
    <lineage>
        <taxon>Bacteria</taxon>
        <taxon>Pseudomonadati</taxon>
        <taxon>Bacteroidota</taxon>
        <taxon>Cytophagia</taxon>
        <taxon>Cytophagales</taxon>
        <taxon>Persicobacteraceae</taxon>
        <taxon>Persicobacter</taxon>
    </lineage>
</organism>